<keyword evidence="1" id="KW-1133">Transmembrane helix</keyword>
<sequence length="173" mass="18840">MFEMVSHFNVPSNTRPYSNFISLTVFASDPAPSKSPRPRPLPLSLRIASHWWENHTSKTIRFSLIRPTTRCPVKLSLRLFVCTLSKLAIGPSRFSLIQLFPPPLRSSQACAHTHIQAQLQTFPLQLALLLASRFAIKFLQSSLSRPTSASAAATAATAATAAVAFVGVLVKGA</sequence>
<keyword evidence="1" id="KW-0812">Transmembrane</keyword>
<dbReference type="EMBL" id="CAAALY010262639">
    <property type="protein sequence ID" value="VEL39818.1"/>
    <property type="molecule type" value="Genomic_DNA"/>
</dbReference>
<gene>
    <name evidence="2" type="ORF">PXEA_LOCUS33258</name>
</gene>
<proteinExistence type="predicted"/>
<evidence type="ECO:0000313" key="3">
    <source>
        <dbReference type="Proteomes" id="UP000784294"/>
    </source>
</evidence>
<accession>A0A448XLX0</accession>
<evidence type="ECO:0000313" key="2">
    <source>
        <dbReference type="EMBL" id="VEL39818.1"/>
    </source>
</evidence>
<keyword evidence="1" id="KW-0472">Membrane</keyword>
<organism evidence="2 3">
    <name type="scientific">Protopolystoma xenopodis</name>
    <dbReference type="NCBI Taxonomy" id="117903"/>
    <lineage>
        <taxon>Eukaryota</taxon>
        <taxon>Metazoa</taxon>
        <taxon>Spiralia</taxon>
        <taxon>Lophotrochozoa</taxon>
        <taxon>Platyhelminthes</taxon>
        <taxon>Monogenea</taxon>
        <taxon>Polyopisthocotylea</taxon>
        <taxon>Polystomatidea</taxon>
        <taxon>Polystomatidae</taxon>
        <taxon>Protopolystoma</taxon>
    </lineage>
</organism>
<feature type="transmembrane region" description="Helical" evidence="1">
    <location>
        <begin position="151"/>
        <end position="170"/>
    </location>
</feature>
<keyword evidence="3" id="KW-1185">Reference proteome</keyword>
<dbReference type="Proteomes" id="UP000784294">
    <property type="component" value="Unassembled WGS sequence"/>
</dbReference>
<protein>
    <submittedName>
        <fullName evidence="2">Uncharacterized protein</fullName>
    </submittedName>
</protein>
<comment type="caution">
    <text evidence="2">The sequence shown here is derived from an EMBL/GenBank/DDBJ whole genome shotgun (WGS) entry which is preliminary data.</text>
</comment>
<reference evidence="2" key="1">
    <citation type="submission" date="2018-11" db="EMBL/GenBank/DDBJ databases">
        <authorList>
            <consortium name="Pathogen Informatics"/>
        </authorList>
    </citation>
    <scope>NUCLEOTIDE SEQUENCE</scope>
</reference>
<dbReference type="AlphaFoldDB" id="A0A448XLX0"/>
<evidence type="ECO:0000256" key="1">
    <source>
        <dbReference type="SAM" id="Phobius"/>
    </source>
</evidence>
<name>A0A448XLX0_9PLAT</name>